<gene>
    <name evidence="5" type="ORF">HannXRQ_Chr14g0440521</name>
    <name evidence="4" type="ORF">HanXRQr2_Chr14g0642171</name>
</gene>
<sequence length="275" mass="30768">MYKQSSSFLSKTIQKYIEKILFINVFFGWSINTKQSPSLYLCNILKTHHLFCILSLQPKLFSKSFNSSLDFHTSRPKNTMVEAPIRVVDGDKCSDMVDTAVDAFEQEVLIDSGSESNRQTACVHIVLNRSSIWCVAVTYYGVILLRQDDLALSAFVGSVLNVLLSFTLKQLLNQERPVSEVCSGPGMPSTHAQSISFAAIFFILSIIGWLGLNGLSVMLIVLVIAIGVYFSWLRVLLCYHTTSQVVAGLVVGSVFSVLWFCTCDEMIYNSVLWMR</sequence>
<dbReference type="Gramene" id="mRNA:HanXRQr2_Chr14g0642171">
    <property type="protein sequence ID" value="mRNA:HanXRQr2_Chr14g0642171"/>
    <property type="gene ID" value="HanXRQr2_Chr14g0642171"/>
</dbReference>
<proteinExistence type="predicted"/>
<protein>
    <submittedName>
        <fullName evidence="4">Phosphatidate phosphatase</fullName>
        <ecNumber evidence="4">3.1.3.4</ecNumber>
    </submittedName>
    <submittedName>
        <fullName evidence="5">Putative phosphatidic acid phosphatase type 2/haloperoxidase</fullName>
    </submittedName>
</protein>
<dbReference type="SMART" id="SM00014">
    <property type="entry name" value="acidPPc"/>
    <property type="match status" value="1"/>
</dbReference>
<feature type="transmembrane region" description="Helical" evidence="2">
    <location>
        <begin position="192"/>
        <end position="212"/>
    </location>
</feature>
<dbReference type="Pfam" id="PF01569">
    <property type="entry name" value="PAP2"/>
    <property type="match status" value="1"/>
</dbReference>
<dbReference type="GO" id="GO:0009507">
    <property type="term" value="C:chloroplast"/>
    <property type="evidence" value="ECO:0000318"/>
    <property type="project" value="GO_Central"/>
</dbReference>
<reference evidence="4" key="3">
    <citation type="submission" date="2020-06" db="EMBL/GenBank/DDBJ databases">
        <title>Helianthus annuus Genome sequencing and assembly Release 2.</title>
        <authorList>
            <person name="Gouzy J."/>
            <person name="Langlade N."/>
            <person name="Munos S."/>
        </authorList>
    </citation>
    <scope>NUCLEOTIDE SEQUENCE</scope>
    <source>
        <tissue evidence="4">Leaves</tissue>
    </source>
</reference>
<feature type="transmembrane region" description="Helical" evidence="2">
    <location>
        <begin position="243"/>
        <end position="261"/>
    </location>
</feature>
<dbReference type="GO" id="GO:0008195">
    <property type="term" value="F:phosphatidate phosphatase activity"/>
    <property type="evidence" value="ECO:0000318"/>
    <property type="project" value="GO_Central"/>
</dbReference>
<accession>A0A251SHF8</accession>
<keyword evidence="2" id="KW-0472">Membrane</keyword>
<organism evidence="5 6">
    <name type="scientific">Helianthus annuus</name>
    <name type="common">Common sunflower</name>
    <dbReference type="NCBI Taxonomy" id="4232"/>
    <lineage>
        <taxon>Eukaryota</taxon>
        <taxon>Viridiplantae</taxon>
        <taxon>Streptophyta</taxon>
        <taxon>Embryophyta</taxon>
        <taxon>Tracheophyta</taxon>
        <taxon>Spermatophyta</taxon>
        <taxon>Magnoliopsida</taxon>
        <taxon>eudicotyledons</taxon>
        <taxon>Gunneridae</taxon>
        <taxon>Pentapetalae</taxon>
        <taxon>asterids</taxon>
        <taxon>campanulids</taxon>
        <taxon>Asterales</taxon>
        <taxon>Asteraceae</taxon>
        <taxon>Asteroideae</taxon>
        <taxon>Heliantheae alliance</taxon>
        <taxon>Heliantheae</taxon>
        <taxon>Helianthus</taxon>
    </lineage>
</organism>
<keyword evidence="2" id="KW-1133">Transmembrane helix</keyword>
<dbReference type="PANTHER" id="PTHR11247:SF40">
    <property type="entry name" value="LIPID PHOSPHATE PHOSPHATASE EPSILON 1, CHLOROPLASTIC"/>
    <property type="match status" value="1"/>
</dbReference>
<dbReference type="PANTHER" id="PTHR11247">
    <property type="entry name" value="PALMITOYL-PROTEIN THIOESTERASE/DOLICHYLDIPHOSPHATASE 1"/>
    <property type="match status" value="1"/>
</dbReference>
<keyword evidence="2" id="KW-0812">Transmembrane</keyword>
<dbReference type="Gene3D" id="1.20.144.10">
    <property type="entry name" value="Phosphatidic acid phosphatase type 2/haloperoxidase"/>
    <property type="match status" value="1"/>
</dbReference>
<dbReference type="AlphaFoldDB" id="A0A251SHF8"/>
<name>A0A251SHF8_HELAN</name>
<dbReference type="InterPro" id="IPR000326">
    <property type="entry name" value="PAP2/HPO"/>
</dbReference>
<dbReference type="GO" id="GO:0004601">
    <property type="term" value="F:peroxidase activity"/>
    <property type="evidence" value="ECO:0007669"/>
    <property type="project" value="UniProtKB-KW"/>
</dbReference>
<reference evidence="5" key="2">
    <citation type="submission" date="2017-02" db="EMBL/GenBank/DDBJ databases">
        <title>Sunflower complete genome.</title>
        <authorList>
            <person name="Langlade N."/>
            <person name="Munos S."/>
        </authorList>
    </citation>
    <scope>NUCLEOTIDE SEQUENCE [LARGE SCALE GENOMIC DNA]</scope>
    <source>
        <tissue evidence="5">Leaves</tissue>
    </source>
</reference>
<keyword evidence="6" id="KW-1185">Reference proteome</keyword>
<dbReference type="InterPro" id="IPR036938">
    <property type="entry name" value="PAP2/HPO_sf"/>
</dbReference>
<dbReference type="InParanoid" id="A0A251SHF8"/>
<feature type="transmembrane region" description="Helical" evidence="2">
    <location>
        <begin position="150"/>
        <end position="172"/>
    </location>
</feature>
<evidence type="ECO:0000313" key="4">
    <source>
        <dbReference type="EMBL" id="KAF5768921.1"/>
    </source>
</evidence>
<dbReference type="EC" id="3.1.3.4" evidence="4"/>
<keyword evidence="1 4" id="KW-0378">Hydrolase</keyword>
<dbReference type="GO" id="GO:0006651">
    <property type="term" value="P:diacylglycerol biosynthetic process"/>
    <property type="evidence" value="ECO:0000318"/>
    <property type="project" value="GO_Central"/>
</dbReference>
<evidence type="ECO:0000313" key="5">
    <source>
        <dbReference type="EMBL" id="OTF97972.1"/>
    </source>
</evidence>
<evidence type="ECO:0000256" key="1">
    <source>
        <dbReference type="ARBA" id="ARBA00022801"/>
    </source>
</evidence>
<reference evidence="4 6" key="1">
    <citation type="journal article" date="2017" name="Nature">
        <title>The sunflower genome provides insights into oil metabolism, flowering and Asterid evolution.</title>
        <authorList>
            <person name="Badouin H."/>
            <person name="Gouzy J."/>
            <person name="Grassa C.J."/>
            <person name="Murat F."/>
            <person name="Staton S.E."/>
            <person name="Cottret L."/>
            <person name="Lelandais-Briere C."/>
            <person name="Owens G.L."/>
            <person name="Carrere S."/>
            <person name="Mayjonade B."/>
            <person name="Legrand L."/>
            <person name="Gill N."/>
            <person name="Kane N.C."/>
            <person name="Bowers J.E."/>
            <person name="Hubner S."/>
            <person name="Bellec A."/>
            <person name="Berard A."/>
            <person name="Berges H."/>
            <person name="Blanchet N."/>
            <person name="Boniface M.C."/>
            <person name="Brunel D."/>
            <person name="Catrice O."/>
            <person name="Chaidir N."/>
            <person name="Claudel C."/>
            <person name="Donnadieu C."/>
            <person name="Faraut T."/>
            <person name="Fievet G."/>
            <person name="Helmstetter N."/>
            <person name="King M."/>
            <person name="Knapp S.J."/>
            <person name="Lai Z."/>
            <person name="Le Paslier M.C."/>
            <person name="Lippi Y."/>
            <person name="Lorenzon L."/>
            <person name="Mandel J.R."/>
            <person name="Marage G."/>
            <person name="Marchand G."/>
            <person name="Marquand E."/>
            <person name="Bret-Mestries E."/>
            <person name="Morien E."/>
            <person name="Nambeesan S."/>
            <person name="Nguyen T."/>
            <person name="Pegot-Espagnet P."/>
            <person name="Pouilly N."/>
            <person name="Raftis F."/>
            <person name="Sallet E."/>
            <person name="Schiex T."/>
            <person name="Thomas J."/>
            <person name="Vandecasteele C."/>
            <person name="Vares D."/>
            <person name="Vear F."/>
            <person name="Vautrin S."/>
            <person name="Crespi M."/>
            <person name="Mangin B."/>
            <person name="Burke J.M."/>
            <person name="Salse J."/>
            <person name="Munos S."/>
            <person name="Vincourt P."/>
            <person name="Rieseberg L.H."/>
            <person name="Langlade N.B."/>
        </authorList>
    </citation>
    <scope>NUCLEOTIDE SEQUENCE [LARGE SCALE GENOMIC DNA]</scope>
    <source>
        <strain evidence="6">cv. SF193</strain>
        <tissue evidence="4">Leaves</tissue>
    </source>
</reference>
<keyword evidence="5" id="KW-0560">Oxidoreductase</keyword>
<dbReference type="STRING" id="4232.A0A251SHF8"/>
<evidence type="ECO:0000259" key="3">
    <source>
        <dbReference type="SMART" id="SM00014"/>
    </source>
</evidence>
<feature type="transmembrane region" description="Helical" evidence="2">
    <location>
        <begin position="219"/>
        <end position="237"/>
    </location>
</feature>
<dbReference type="SUPFAM" id="SSF48317">
    <property type="entry name" value="Acid phosphatase/Vanadium-dependent haloperoxidase"/>
    <property type="match status" value="1"/>
</dbReference>
<dbReference type="Proteomes" id="UP000215914">
    <property type="component" value="Chromosome 14"/>
</dbReference>
<keyword evidence="5" id="KW-0575">Peroxidase</keyword>
<evidence type="ECO:0000313" key="6">
    <source>
        <dbReference type="Proteomes" id="UP000215914"/>
    </source>
</evidence>
<feature type="domain" description="Phosphatidic acid phosphatase type 2/haloperoxidase" evidence="3">
    <location>
        <begin position="150"/>
        <end position="260"/>
    </location>
</feature>
<dbReference type="EMBL" id="MNCJ02000329">
    <property type="protein sequence ID" value="KAF5768921.1"/>
    <property type="molecule type" value="Genomic_DNA"/>
</dbReference>
<dbReference type="EMBL" id="CM007903">
    <property type="protein sequence ID" value="OTF97972.1"/>
    <property type="molecule type" value="Genomic_DNA"/>
</dbReference>
<evidence type="ECO:0000256" key="2">
    <source>
        <dbReference type="SAM" id="Phobius"/>
    </source>
</evidence>